<dbReference type="AlphaFoldDB" id="A0AAD6GFQ1"/>
<evidence type="ECO:0000313" key="1">
    <source>
        <dbReference type="EMBL" id="KAJ5540420.1"/>
    </source>
</evidence>
<evidence type="ECO:0000313" key="2">
    <source>
        <dbReference type="Proteomes" id="UP001220324"/>
    </source>
</evidence>
<dbReference type="Proteomes" id="UP001220324">
    <property type="component" value="Unassembled WGS sequence"/>
</dbReference>
<keyword evidence="2" id="KW-1185">Reference proteome</keyword>
<organism evidence="1 2">
    <name type="scientific">Penicillium frequentans</name>
    <dbReference type="NCBI Taxonomy" id="3151616"/>
    <lineage>
        <taxon>Eukaryota</taxon>
        <taxon>Fungi</taxon>
        <taxon>Dikarya</taxon>
        <taxon>Ascomycota</taxon>
        <taxon>Pezizomycotina</taxon>
        <taxon>Eurotiomycetes</taxon>
        <taxon>Eurotiomycetidae</taxon>
        <taxon>Eurotiales</taxon>
        <taxon>Aspergillaceae</taxon>
        <taxon>Penicillium</taxon>
    </lineage>
</organism>
<comment type="caution">
    <text evidence="1">The sequence shown here is derived from an EMBL/GenBank/DDBJ whole genome shotgun (WGS) entry which is preliminary data.</text>
</comment>
<protein>
    <submittedName>
        <fullName evidence="1">Uncharacterized protein</fullName>
    </submittedName>
</protein>
<gene>
    <name evidence="1" type="ORF">N7494_005496</name>
</gene>
<reference evidence="1 2" key="1">
    <citation type="journal article" date="2023" name="IMA Fungus">
        <title>Comparative genomic study of the Penicillium genus elucidates a diverse pangenome and 15 lateral gene transfer events.</title>
        <authorList>
            <person name="Petersen C."/>
            <person name="Sorensen T."/>
            <person name="Nielsen M.R."/>
            <person name="Sondergaard T.E."/>
            <person name="Sorensen J.L."/>
            <person name="Fitzpatrick D.A."/>
            <person name="Frisvad J.C."/>
            <person name="Nielsen K.L."/>
        </authorList>
    </citation>
    <scope>NUCLEOTIDE SEQUENCE [LARGE SCALE GENOMIC DNA]</scope>
    <source>
        <strain evidence="1 2">IBT 35679</strain>
    </source>
</reference>
<proteinExistence type="predicted"/>
<sequence length="74" mass="8002">MIERQQSESALLTTTSPTALDCSSSAFLGSQPFLNGAYHDTGGFSRSQNGLDSEQSVPDAFEDLMGNYALFYNL</sequence>
<accession>A0AAD6GFQ1</accession>
<name>A0AAD6GFQ1_9EURO</name>
<dbReference type="EMBL" id="JAQIZZ010000005">
    <property type="protein sequence ID" value="KAJ5540420.1"/>
    <property type="molecule type" value="Genomic_DNA"/>
</dbReference>